<dbReference type="AlphaFoldDB" id="A0A1G2JCJ7"/>
<dbReference type="Proteomes" id="UP000177751">
    <property type="component" value="Unassembled WGS sequence"/>
</dbReference>
<dbReference type="EMBL" id="MHPP01000012">
    <property type="protein sequence ID" value="OGZ84814.1"/>
    <property type="molecule type" value="Genomic_DNA"/>
</dbReference>
<protein>
    <submittedName>
        <fullName evidence="1">Uncharacterized protein</fullName>
    </submittedName>
</protein>
<sequence length="238" mass="27283">MSKSNPEQKEPAETTDLVMEKLEDINRKGLAYSVVSRESEHSHDNLKWALSNGLANNEGVYFNITGRAQDMKSGRSEMSRSYWFRSTEDAVAIIFDLNNCEEINLGSLEITEKNREYTPQFHQFRKIENYLKNGVIPADDPHFEEFRKTNLISETGRPNPDSEFGFKSTIQKLEQSEFKGVVVKGSINLNAIIAQMEKSNCLLPVYDENGNLLWPKQMSHEEVKQFVAVRDAEKDKNI</sequence>
<proteinExistence type="predicted"/>
<gene>
    <name evidence="1" type="ORF">A2401_00010</name>
</gene>
<evidence type="ECO:0000313" key="1">
    <source>
        <dbReference type="EMBL" id="OGZ84814.1"/>
    </source>
</evidence>
<reference evidence="1 2" key="1">
    <citation type="journal article" date="2016" name="Nat. Commun.">
        <title>Thousands of microbial genomes shed light on interconnected biogeochemical processes in an aquifer system.</title>
        <authorList>
            <person name="Anantharaman K."/>
            <person name="Brown C.T."/>
            <person name="Hug L.A."/>
            <person name="Sharon I."/>
            <person name="Castelle C.J."/>
            <person name="Probst A.J."/>
            <person name="Thomas B.C."/>
            <person name="Singh A."/>
            <person name="Wilkins M.J."/>
            <person name="Karaoz U."/>
            <person name="Brodie E.L."/>
            <person name="Williams K.H."/>
            <person name="Hubbard S.S."/>
            <person name="Banfield J.F."/>
        </authorList>
    </citation>
    <scope>NUCLEOTIDE SEQUENCE [LARGE SCALE GENOMIC DNA]</scope>
</reference>
<comment type="caution">
    <text evidence="1">The sequence shown here is derived from an EMBL/GenBank/DDBJ whole genome shotgun (WGS) entry which is preliminary data.</text>
</comment>
<name>A0A1G2JCJ7_9BACT</name>
<evidence type="ECO:0000313" key="2">
    <source>
        <dbReference type="Proteomes" id="UP000177751"/>
    </source>
</evidence>
<accession>A0A1G2JCJ7</accession>
<organism evidence="1 2">
    <name type="scientific">Candidatus Staskawiczbacteria bacterium RIFOXYC1_FULL_38_18</name>
    <dbReference type="NCBI Taxonomy" id="1802229"/>
    <lineage>
        <taxon>Bacteria</taxon>
        <taxon>Candidatus Staskawicziibacteriota</taxon>
    </lineage>
</organism>